<protein>
    <submittedName>
        <fullName evidence="2">Uncharacterized protein</fullName>
    </submittedName>
</protein>
<comment type="caution">
    <text evidence="2">The sequence shown here is derived from an EMBL/GenBank/DDBJ whole genome shotgun (WGS) entry which is preliminary data.</text>
</comment>
<name>A0ABS1Y1U3_9ACTN</name>
<feature type="region of interest" description="Disordered" evidence="1">
    <location>
        <begin position="1"/>
        <end position="30"/>
    </location>
</feature>
<gene>
    <name evidence="2" type="ORF">JNW91_29120</name>
</gene>
<evidence type="ECO:0000313" key="2">
    <source>
        <dbReference type="EMBL" id="MBM0235482.1"/>
    </source>
</evidence>
<proteinExistence type="predicted"/>
<evidence type="ECO:0000313" key="3">
    <source>
        <dbReference type="Proteomes" id="UP000601027"/>
    </source>
</evidence>
<dbReference type="Proteomes" id="UP000601027">
    <property type="component" value="Unassembled WGS sequence"/>
</dbReference>
<reference evidence="2 3" key="1">
    <citation type="submission" date="2021-01" db="EMBL/GenBank/DDBJ databases">
        <title>Draft genome sequence of Micromonospora sp. strain STR1_7.</title>
        <authorList>
            <person name="Karlyshev A."/>
            <person name="Jawad R."/>
        </authorList>
    </citation>
    <scope>NUCLEOTIDE SEQUENCE [LARGE SCALE GENOMIC DNA]</scope>
    <source>
        <strain evidence="2 3">STR1-7</strain>
    </source>
</reference>
<dbReference type="EMBL" id="JAEVHM010000274">
    <property type="protein sequence ID" value="MBM0235482.1"/>
    <property type="molecule type" value="Genomic_DNA"/>
</dbReference>
<feature type="compositionally biased region" description="Pro residues" evidence="1">
    <location>
        <begin position="1"/>
        <end position="11"/>
    </location>
</feature>
<dbReference type="RefSeq" id="WP_203178704.1">
    <property type="nucleotide sequence ID" value="NZ_JAEVHM010000274.1"/>
</dbReference>
<keyword evidence="3" id="KW-1185">Reference proteome</keyword>
<accession>A0ABS1Y1U3</accession>
<organism evidence="2 3">
    <name type="scientific">Micromonospora parastrephiae</name>
    <dbReference type="NCBI Taxonomy" id="2806101"/>
    <lineage>
        <taxon>Bacteria</taxon>
        <taxon>Bacillati</taxon>
        <taxon>Actinomycetota</taxon>
        <taxon>Actinomycetes</taxon>
        <taxon>Micromonosporales</taxon>
        <taxon>Micromonosporaceae</taxon>
        <taxon>Micromonospora</taxon>
    </lineage>
</organism>
<sequence length="50" mass="5291">MSTALRPPPPAATTIGPWPELPDDGPLWTVPGAALDAAQLDRLEREQVGD</sequence>
<evidence type="ECO:0000256" key="1">
    <source>
        <dbReference type="SAM" id="MobiDB-lite"/>
    </source>
</evidence>